<keyword evidence="5 6" id="KW-0472">Membrane</keyword>
<comment type="caution">
    <text evidence="8">The sequence shown here is derived from an EMBL/GenBank/DDBJ whole genome shotgun (WGS) entry which is preliminary data.</text>
</comment>
<name>A0A8J3EZ31_9ACTN</name>
<dbReference type="Proteomes" id="UP000650511">
    <property type="component" value="Unassembled WGS sequence"/>
</dbReference>
<feature type="transmembrane region" description="Helical" evidence="6">
    <location>
        <begin position="45"/>
        <end position="66"/>
    </location>
</feature>
<dbReference type="AlphaFoldDB" id="A0A8J3EZ31"/>
<dbReference type="EMBL" id="BMHA01000014">
    <property type="protein sequence ID" value="GGI09076.1"/>
    <property type="molecule type" value="Genomic_DNA"/>
</dbReference>
<feature type="transmembrane region" description="Helical" evidence="6">
    <location>
        <begin position="258"/>
        <end position="274"/>
    </location>
</feature>
<evidence type="ECO:0000256" key="6">
    <source>
        <dbReference type="SAM" id="Phobius"/>
    </source>
</evidence>
<proteinExistence type="inferred from homology"/>
<gene>
    <name evidence="8" type="ORF">GCM10011354_32270</name>
</gene>
<dbReference type="Pfam" id="PF00892">
    <property type="entry name" value="EamA"/>
    <property type="match status" value="2"/>
</dbReference>
<evidence type="ECO:0000313" key="9">
    <source>
        <dbReference type="Proteomes" id="UP000650511"/>
    </source>
</evidence>
<protein>
    <submittedName>
        <fullName evidence="8">Transporter</fullName>
    </submittedName>
</protein>
<evidence type="ECO:0000256" key="5">
    <source>
        <dbReference type="ARBA" id="ARBA00023136"/>
    </source>
</evidence>
<dbReference type="InterPro" id="IPR037185">
    <property type="entry name" value="EmrE-like"/>
</dbReference>
<evidence type="ECO:0000256" key="4">
    <source>
        <dbReference type="ARBA" id="ARBA00022989"/>
    </source>
</evidence>
<accession>A0A8J3EZ31</accession>
<comment type="similarity">
    <text evidence="2">Belongs to the EamA transporter family.</text>
</comment>
<dbReference type="InterPro" id="IPR050638">
    <property type="entry name" value="AA-Vitamin_Transporters"/>
</dbReference>
<evidence type="ECO:0000259" key="7">
    <source>
        <dbReference type="Pfam" id="PF00892"/>
    </source>
</evidence>
<reference evidence="8" key="1">
    <citation type="journal article" date="2014" name="Int. J. Syst. Evol. Microbiol.">
        <title>Complete genome sequence of Corynebacterium casei LMG S-19264T (=DSM 44701T), isolated from a smear-ripened cheese.</title>
        <authorList>
            <consortium name="US DOE Joint Genome Institute (JGI-PGF)"/>
            <person name="Walter F."/>
            <person name="Albersmeier A."/>
            <person name="Kalinowski J."/>
            <person name="Ruckert C."/>
        </authorList>
    </citation>
    <scope>NUCLEOTIDE SEQUENCE</scope>
    <source>
        <strain evidence="8">CGMCC 1.14988</strain>
    </source>
</reference>
<feature type="transmembrane region" description="Helical" evidence="6">
    <location>
        <begin position="106"/>
        <end position="124"/>
    </location>
</feature>
<reference evidence="8" key="2">
    <citation type="submission" date="2020-09" db="EMBL/GenBank/DDBJ databases">
        <authorList>
            <person name="Sun Q."/>
            <person name="Zhou Y."/>
        </authorList>
    </citation>
    <scope>NUCLEOTIDE SEQUENCE</scope>
    <source>
        <strain evidence="8">CGMCC 1.14988</strain>
    </source>
</reference>
<feature type="transmembrane region" description="Helical" evidence="6">
    <location>
        <begin position="78"/>
        <end position="100"/>
    </location>
</feature>
<organism evidence="8 9">
    <name type="scientific">Egicoccus halophilus</name>
    <dbReference type="NCBI Taxonomy" id="1670830"/>
    <lineage>
        <taxon>Bacteria</taxon>
        <taxon>Bacillati</taxon>
        <taxon>Actinomycetota</taxon>
        <taxon>Nitriliruptoria</taxon>
        <taxon>Egicoccales</taxon>
        <taxon>Egicoccaceae</taxon>
        <taxon>Egicoccus</taxon>
    </lineage>
</organism>
<dbReference type="GO" id="GO:0016020">
    <property type="term" value="C:membrane"/>
    <property type="evidence" value="ECO:0007669"/>
    <property type="project" value="UniProtKB-SubCell"/>
</dbReference>
<comment type="subcellular location">
    <subcellularLocation>
        <location evidence="1">Membrane</location>
        <topology evidence="1">Multi-pass membrane protein</topology>
    </subcellularLocation>
</comment>
<feature type="transmembrane region" description="Helical" evidence="6">
    <location>
        <begin position="161"/>
        <end position="184"/>
    </location>
</feature>
<evidence type="ECO:0000256" key="2">
    <source>
        <dbReference type="ARBA" id="ARBA00007362"/>
    </source>
</evidence>
<keyword evidence="3 6" id="KW-0812">Transmembrane</keyword>
<dbReference type="SUPFAM" id="SSF103481">
    <property type="entry name" value="Multidrug resistance efflux transporter EmrE"/>
    <property type="match status" value="2"/>
</dbReference>
<dbReference type="RefSeq" id="WP_165404051.1">
    <property type="nucleotide sequence ID" value="NZ_BMHA01000014.1"/>
</dbReference>
<feature type="transmembrane region" description="Helical" evidence="6">
    <location>
        <begin position="196"/>
        <end position="217"/>
    </location>
</feature>
<evidence type="ECO:0000256" key="1">
    <source>
        <dbReference type="ARBA" id="ARBA00004141"/>
    </source>
</evidence>
<feature type="transmembrane region" description="Helical" evidence="6">
    <location>
        <begin position="131"/>
        <end position="149"/>
    </location>
</feature>
<feature type="transmembrane region" description="Helical" evidence="6">
    <location>
        <begin position="280"/>
        <end position="297"/>
    </location>
</feature>
<sequence length="311" mass="31683">MLATSGGTNLEAFGGPEWGLLAVIATIWGTSFLFMAVGLEAFEPGLIALARVGLGALSLALVPAARRTRVAREDLPRVALLGVLWMGIPLLLFPVAQQWIDSSVAGMVNAAMPLTTAAWSALLLRRLPGRAQAVGLAVGFAGIVAISLPELPVGATRTGTGATALGTGLVFVAVVLYGLSANLAVPLQQRYGSLSVLLRAQLAALVVIAPFGIAAIGPSRWDLGAALAMLPLGLLGTGLAFVLMATLVGRVGGPRGSVAIYFVPVVAIAAGVAFRSEQVHPLAVVGTVLVLAGAWITSRRESLPPAPLGRG</sequence>
<keyword evidence="9" id="KW-1185">Reference proteome</keyword>
<feature type="domain" description="EamA" evidence="7">
    <location>
        <begin position="166"/>
        <end position="298"/>
    </location>
</feature>
<feature type="transmembrane region" description="Helical" evidence="6">
    <location>
        <begin position="223"/>
        <end position="246"/>
    </location>
</feature>
<evidence type="ECO:0000256" key="3">
    <source>
        <dbReference type="ARBA" id="ARBA00022692"/>
    </source>
</evidence>
<dbReference type="InterPro" id="IPR000620">
    <property type="entry name" value="EamA_dom"/>
</dbReference>
<dbReference type="PANTHER" id="PTHR32322:SF2">
    <property type="entry name" value="EAMA DOMAIN-CONTAINING PROTEIN"/>
    <property type="match status" value="1"/>
</dbReference>
<dbReference type="PANTHER" id="PTHR32322">
    <property type="entry name" value="INNER MEMBRANE TRANSPORTER"/>
    <property type="match status" value="1"/>
</dbReference>
<feature type="transmembrane region" description="Helical" evidence="6">
    <location>
        <begin position="20"/>
        <end position="39"/>
    </location>
</feature>
<keyword evidence="4 6" id="KW-1133">Transmembrane helix</keyword>
<feature type="domain" description="EamA" evidence="7">
    <location>
        <begin position="21"/>
        <end position="147"/>
    </location>
</feature>
<evidence type="ECO:0000313" key="8">
    <source>
        <dbReference type="EMBL" id="GGI09076.1"/>
    </source>
</evidence>